<dbReference type="AlphaFoldDB" id="A0A811GCX7"/>
<evidence type="ECO:0000256" key="1">
    <source>
        <dbReference type="SAM" id="Phobius"/>
    </source>
</evidence>
<dbReference type="Pfam" id="PF06127">
    <property type="entry name" value="Mpo1-like"/>
    <property type="match status" value="1"/>
</dbReference>
<proteinExistence type="predicted"/>
<gene>
    <name evidence="2" type="ORF">SFB21_1508</name>
</gene>
<protein>
    <recommendedName>
        <fullName evidence="4">DUF962 domain-containing protein</fullName>
    </recommendedName>
</protein>
<organism evidence="2 3">
    <name type="scientific">Acinetobacter bouvetii</name>
    <dbReference type="NCBI Taxonomy" id="202951"/>
    <lineage>
        <taxon>Bacteria</taxon>
        <taxon>Pseudomonadati</taxon>
        <taxon>Pseudomonadota</taxon>
        <taxon>Gammaproteobacteria</taxon>
        <taxon>Moraxellales</taxon>
        <taxon>Moraxellaceae</taxon>
        <taxon>Acinetobacter</taxon>
    </lineage>
</organism>
<keyword evidence="1" id="KW-1133">Transmembrane helix</keyword>
<reference evidence="2 3" key="1">
    <citation type="submission" date="2020-02" db="EMBL/GenBank/DDBJ databases">
        <authorList>
            <person name="Chaudhuri R."/>
        </authorList>
    </citation>
    <scope>NUCLEOTIDE SEQUENCE [LARGE SCALE GENOMIC DNA]</scope>
    <source>
        <strain evidence="2">SFB21</strain>
    </source>
</reference>
<dbReference type="Proteomes" id="UP000489961">
    <property type="component" value="Unassembled WGS sequence"/>
</dbReference>
<keyword evidence="1" id="KW-0472">Membrane</keyword>
<sequence>MNATIKLNFEHHPKPEFQLPIRNYHEFYKFYLTEHRNITSRRLHVLGSSVGLVFFSRAILQKKPKYFVYGLLSGYASAWIGHFMFLD</sequence>
<dbReference type="PANTHER" id="PTHR34205">
    <property type="entry name" value="TRANSMEMBRANE PROTEIN"/>
    <property type="match status" value="1"/>
</dbReference>
<dbReference type="InterPro" id="IPR009305">
    <property type="entry name" value="Mpo1-like"/>
</dbReference>
<dbReference type="EMBL" id="CADDTS010000025">
    <property type="protein sequence ID" value="CAB1214219.1"/>
    <property type="molecule type" value="Genomic_DNA"/>
</dbReference>
<dbReference type="PANTHER" id="PTHR34205:SF2">
    <property type="entry name" value="DUF962 DOMAIN-CONTAINING PROTEIN"/>
    <property type="match status" value="1"/>
</dbReference>
<keyword evidence="1" id="KW-0812">Transmembrane</keyword>
<evidence type="ECO:0008006" key="4">
    <source>
        <dbReference type="Google" id="ProtNLM"/>
    </source>
</evidence>
<comment type="caution">
    <text evidence="2">The sequence shown here is derived from an EMBL/GenBank/DDBJ whole genome shotgun (WGS) entry which is preliminary data.</text>
</comment>
<name>A0A811GCX7_9GAMM</name>
<accession>A0A811GCX7</accession>
<evidence type="ECO:0000313" key="2">
    <source>
        <dbReference type="EMBL" id="CAB1214219.1"/>
    </source>
</evidence>
<feature type="transmembrane region" description="Helical" evidence="1">
    <location>
        <begin position="66"/>
        <end position="86"/>
    </location>
</feature>
<evidence type="ECO:0000313" key="3">
    <source>
        <dbReference type="Proteomes" id="UP000489961"/>
    </source>
</evidence>